<name>A0A0F9SWX2_9ZZZZ</name>
<reference evidence="1" key="1">
    <citation type="journal article" date="2015" name="Nature">
        <title>Complex archaea that bridge the gap between prokaryotes and eukaryotes.</title>
        <authorList>
            <person name="Spang A."/>
            <person name="Saw J.H."/>
            <person name="Jorgensen S.L."/>
            <person name="Zaremba-Niedzwiedzka K."/>
            <person name="Martijn J."/>
            <person name="Lind A.E."/>
            <person name="van Eijk R."/>
            <person name="Schleper C."/>
            <person name="Guy L."/>
            <person name="Ettema T.J."/>
        </authorList>
    </citation>
    <scope>NUCLEOTIDE SEQUENCE</scope>
</reference>
<gene>
    <name evidence="1" type="ORF">LCGC14_0420960</name>
</gene>
<comment type="caution">
    <text evidence="1">The sequence shown here is derived from an EMBL/GenBank/DDBJ whole genome shotgun (WGS) entry which is preliminary data.</text>
</comment>
<dbReference type="EMBL" id="LAZR01000384">
    <property type="protein sequence ID" value="KKN71374.1"/>
    <property type="molecule type" value="Genomic_DNA"/>
</dbReference>
<proteinExistence type="predicted"/>
<organism evidence="1">
    <name type="scientific">marine sediment metagenome</name>
    <dbReference type="NCBI Taxonomy" id="412755"/>
    <lineage>
        <taxon>unclassified sequences</taxon>
        <taxon>metagenomes</taxon>
        <taxon>ecological metagenomes</taxon>
    </lineage>
</organism>
<dbReference type="AlphaFoldDB" id="A0A0F9SWX2"/>
<protein>
    <submittedName>
        <fullName evidence="1">Uncharacterized protein</fullName>
    </submittedName>
</protein>
<accession>A0A0F9SWX2</accession>
<evidence type="ECO:0000313" key="1">
    <source>
        <dbReference type="EMBL" id="KKN71374.1"/>
    </source>
</evidence>
<sequence length="49" mass="5892">MTAEHKKRLFYFKAWLKAVSWYVKNDNKPQWAIDLLKEAKSRIVIAKNI</sequence>